<dbReference type="InterPro" id="IPR020904">
    <property type="entry name" value="Sc_DH/Rdtase_CS"/>
</dbReference>
<sequence length="273" mass="28178">MELKGKVAVVTGASRGVGKGIAVELGTAGATVYVVARSAGPLAETAAAVTEAGGVGIAVAADVLDDGQTAALFDRIADEQGTVDIVVNSAFCSPDLAGWLTRPFWELPIGSWDQVLGLGTRAAYVAAVHAVPMMSDSGLIVAVSSPGEQVPNVSYSVGKAATDRLVAELATQLKLRGVAVFSLWPGLVRTEFLLAAARTTSDGHQVLDFPDGRVLDVNLAETPRFIGRAVVGLATDPARLERTGSVETTAALAERYGFTDIDGNRPPTSYEVG</sequence>
<evidence type="ECO:0000313" key="3">
    <source>
        <dbReference type="Proteomes" id="UP001589810"/>
    </source>
</evidence>
<dbReference type="InterPro" id="IPR036291">
    <property type="entry name" value="NAD(P)-bd_dom_sf"/>
</dbReference>
<dbReference type="PANTHER" id="PTHR44147:SF2">
    <property type="entry name" value="DEHYDROGENASE_REDUCTASE SDR FAMILY MEMBER 1"/>
    <property type="match status" value="1"/>
</dbReference>
<keyword evidence="3" id="KW-1185">Reference proteome</keyword>
<dbReference type="EMBL" id="JBHLUD010000020">
    <property type="protein sequence ID" value="MFC0549114.1"/>
    <property type="molecule type" value="Genomic_DNA"/>
</dbReference>
<proteinExistence type="inferred from homology"/>
<accession>A0ABV6N930</accession>
<dbReference type="Pfam" id="PF00106">
    <property type="entry name" value="adh_short"/>
    <property type="match status" value="1"/>
</dbReference>
<reference evidence="2 3" key="1">
    <citation type="submission" date="2024-09" db="EMBL/GenBank/DDBJ databases">
        <authorList>
            <person name="Sun Q."/>
            <person name="Mori K."/>
        </authorList>
    </citation>
    <scope>NUCLEOTIDE SEQUENCE [LARGE SCALE GENOMIC DNA]</scope>
    <source>
        <strain evidence="2 3">TBRC 1432</strain>
    </source>
</reference>
<organism evidence="2 3">
    <name type="scientific">Kutzneria chonburiensis</name>
    <dbReference type="NCBI Taxonomy" id="1483604"/>
    <lineage>
        <taxon>Bacteria</taxon>
        <taxon>Bacillati</taxon>
        <taxon>Actinomycetota</taxon>
        <taxon>Actinomycetes</taxon>
        <taxon>Pseudonocardiales</taxon>
        <taxon>Pseudonocardiaceae</taxon>
        <taxon>Kutzneria</taxon>
    </lineage>
</organism>
<dbReference type="SUPFAM" id="SSF51735">
    <property type="entry name" value="NAD(P)-binding Rossmann-fold domains"/>
    <property type="match status" value="1"/>
</dbReference>
<dbReference type="RefSeq" id="WP_273940296.1">
    <property type="nucleotide sequence ID" value="NZ_CP097263.1"/>
</dbReference>
<gene>
    <name evidence="2" type="ORF">ACFFH7_46915</name>
</gene>
<dbReference type="PRINTS" id="PR00081">
    <property type="entry name" value="GDHRDH"/>
</dbReference>
<dbReference type="Proteomes" id="UP001589810">
    <property type="component" value="Unassembled WGS sequence"/>
</dbReference>
<dbReference type="Gene3D" id="3.40.50.720">
    <property type="entry name" value="NAD(P)-binding Rossmann-like Domain"/>
    <property type="match status" value="1"/>
</dbReference>
<dbReference type="InterPro" id="IPR002347">
    <property type="entry name" value="SDR_fam"/>
</dbReference>
<comment type="caution">
    <text evidence="2">The sequence shown here is derived from an EMBL/GenBank/DDBJ whole genome shotgun (WGS) entry which is preliminary data.</text>
</comment>
<evidence type="ECO:0000313" key="2">
    <source>
        <dbReference type="EMBL" id="MFC0549114.1"/>
    </source>
</evidence>
<name>A0ABV6N930_9PSEU</name>
<comment type="similarity">
    <text evidence="1">Belongs to the short-chain dehydrogenases/reductases (SDR) family.</text>
</comment>
<protein>
    <submittedName>
        <fullName evidence="2">SDR family NAD(P)-dependent oxidoreductase</fullName>
    </submittedName>
</protein>
<dbReference type="PROSITE" id="PS00061">
    <property type="entry name" value="ADH_SHORT"/>
    <property type="match status" value="1"/>
</dbReference>
<dbReference type="PANTHER" id="PTHR44147">
    <property type="entry name" value="DEHYDROGENASE/REDUCTASE SDR FAMILY MEMBER 1"/>
    <property type="match status" value="1"/>
</dbReference>
<evidence type="ECO:0000256" key="1">
    <source>
        <dbReference type="ARBA" id="ARBA00006484"/>
    </source>
</evidence>